<organism evidence="1 2">
    <name type="scientific">Clostridium paridis</name>
    <dbReference type="NCBI Taxonomy" id="2803863"/>
    <lineage>
        <taxon>Bacteria</taxon>
        <taxon>Bacillati</taxon>
        <taxon>Bacillota</taxon>
        <taxon>Clostridia</taxon>
        <taxon>Eubacteriales</taxon>
        <taxon>Clostridiaceae</taxon>
        <taxon>Clostridium</taxon>
    </lineage>
</organism>
<dbReference type="Proteomes" id="UP000623681">
    <property type="component" value="Unassembled WGS sequence"/>
</dbReference>
<proteinExistence type="predicted"/>
<keyword evidence="2" id="KW-1185">Reference proteome</keyword>
<reference evidence="1" key="1">
    <citation type="submission" date="2021-01" db="EMBL/GenBank/DDBJ databases">
        <title>Genome public.</title>
        <authorList>
            <person name="Liu C."/>
            <person name="Sun Q."/>
        </authorList>
    </citation>
    <scope>NUCLEOTIDE SEQUENCE</scope>
    <source>
        <strain evidence="1">YIM B02565</strain>
    </source>
</reference>
<dbReference type="RefSeq" id="WP_202769085.1">
    <property type="nucleotide sequence ID" value="NZ_JAESWA010000027.1"/>
</dbReference>
<dbReference type="EMBL" id="JAESWA010000027">
    <property type="protein sequence ID" value="MBL4933643.1"/>
    <property type="molecule type" value="Genomic_DNA"/>
</dbReference>
<comment type="caution">
    <text evidence="1">The sequence shown here is derived from an EMBL/GenBank/DDBJ whole genome shotgun (WGS) entry which is preliminary data.</text>
</comment>
<evidence type="ECO:0000313" key="1">
    <source>
        <dbReference type="EMBL" id="MBL4933643.1"/>
    </source>
</evidence>
<dbReference type="AlphaFoldDB" id="A0A937K6C9"/>
<evidence type="ECO:0000313" key="2">
    <source>
        <dbReference type="Proteomes" id="UP000623681"/>
    </source>
</evidence>
<sequence length="76" mass="8786">MKSDDEILNLILQKIEELNSGKNFYISYLVSPIDWNSCNQKLVGAKFRRLVLNKSIPVDFALELSQRRTPALYAKK</sequence>
<gene>
    <name evidence="1" type="ORF">JK634_17820</name>
</gene>
<protein>
    <submittedName>
        <fullName evidence="1">Uncharacterized protein</fullName>
    </submittedName>
</protein>
<name>A0A937K6C9_9CLOT</name>
<accession>A0A937K6C9</accession>